<name>A0A0J1IE54_NIACI</name>
<feature type="binding site" evidence="4">
    <location>
        <position position="121"/>
    </location>
    <ligand>
        <name>NAD(+)</name>
        <dbReference type="ChEBI" id="CHEBI:57540"/>
    </ligand>
</feature>
<dbReference type="Proteomes" id="UP000036045">
    <property type="component" value="Unassembled WGS sequence"/>
</dbReference>
<dbReference type="AlphaFoldDB" id="A0A0J1IE54"/>
<dbReference type="SUPFAM" id="SSF56796">
    <property type="entry name" value="Dehydroquinate synthase-like"/>
    <property type="match status" value="1"/>
</dbReference>
<feature type="binding site" evidence="4">
    <location>
        <position position="123"/>
    </location>
    <ligand>
        <name>NAD(+)</name>
        <dbReference type="ChEBI" id="CHEBI:57540"/>
    </ligand>
</feature>
<proteinExistence type="predicted"/>
<dbReference type="RefSeq" id="WP_047943682.1">
    <property type="nucleotide sequence ID" value="NZ_JAMAUJ010000005.1"/>
</dbReference>
<keyword evidence="2" id="KW-0560">Oxidoreductase</keyword>
<keyword evidence="3" id="KW-0862">Zinc</keyword>
<dbReference type="Gene3D" id="1.20.1090.10">
    <property type="entry name" value="Dehydroquinate synthase-like - alpha domain"/>
    <property type="match status" value="1"/>
</dbReference>
<dbReference type="GO" id="GO:0016614">
    <property type="term" value="F:oxidoreductase activity, acting on CH-OH group of donors"/>
    <property type="evidence" value="ECO:0007669"/>
    <property type="project" value="InterPro"/>
</dbReference>
<feature type="binding site" evidence="3">
    <location>
        <position position="167"/>
    </location>
    <ligand>
        <name>glycerol</name>
        <dbReference type="ChEBI" id="CHEBI:17754"/>
    </ligand>
</feature>
<dbReference type="InterPro" id="IPR001670">
    <property type="entry name" value="ADH_Fe/GldA"/>
</dbReference>
<dbReference type="Pfam" id="PF00465">
    <property type="entry name" value="Fe-ADH"/>
    <property type="match status" value="1"/>
</dbReference>
<evidence type="ECO:0000256" key="4">
    <source>
        <dbReference type="PIRSR" id="PIRSR000112-3"/>
    </source>
</evidence>
<dbReference type="PANTHER" id="PTHR43616">
    <property type="entry name" value="GLYCEROL DEHYDROGENASE"/>
    <property type="match status" value="1"/>
</dbReference>
<evidence type="ECO:0000259" key="5">
    <source>
        <dbReference type="Pfam" id="PF00465"/>
    </source>
</evidence>
<protein>
    <submittedName>
        <fullName evidence="6">Alcohol dehydrogenase</fullName>
    </submittedName>
</protein>
<evidence type="ECO:0000256" key="2">
    <source>
        <dbReference type="ARBA" id="ARBA00023002"/>
    </source>
</evidence>
<sequence>MQPEDIVRSGPNQYICKEGILKELDSLLSPFQAPAIITGNKSFEAYTKYVASIPEHWKIIQHAGYSSQQAIEELAPSCGAADVIIGIGGGIILDTAKAVADKLNIEVVLIPTVAGTCAASTPLSVIYSPDGEFERVAYHRRSSYLTVVDPAFLIHTPIDYLKSGIGDTLTKWYEAEAIIRNANDERAHSLFVQAALSQSVFIRDILLKDSIKAVQSSEAGKVTPSFTKTVEAVITLAGTVGGFGGRYGRMSGSHAIHNGLSFVEETHTILHGQKVAYGILVQLALENRIDEIEALLPYYQQLGFPTNLADLHIVDNQAIALQKVAEHAVNPKESLQLMGSYRADEVIAAMNVLESITTSKSV</sequence>
<evidence type="ECO:0000256" key="3">
    <source>
        <dbReference type="PIRSR" id="PIRSR000112-1"/>
    </source>
</evidence>
<keyword evidence="4" id="KW-0520">NAD</keyword>
<dbReference type="PIRSF" id="PIRSF000112">
    <property type="entry name" value="Glycerol_dehydrogenase"/>
    <property type="match status" value="1"/>
</dbReference>
<evidence type="ECO:0000313" key="7">
    <source>
        <dbReference type="Proteomes" id="UP000036045"/>
    </source>
</evidence>
<dbReference type="PATRIC" id="fig|1397.4.peg.2284"/>
<keyword evidence="1 3" id="KW-0479">Metal-binding</keyword>
<dbReference type="InterPro" id="IPR016205">
    <property type="entry name" value="Glycerol_DH"/>
</dbReference>
<dbReference type="OrthoDB" id="5198708at2"/>
<feature type="binding site" evidence="4">
    <location>
        <position position="127"/>
    </location>
    <ligand>
        <name>NAD(+)</name>
        <dbReference type="ChEBI" id="CHEBI:57540"/>
    </ligand>
</feature>
<gene>
    <name evidence="6" type="ORF">ABW02_17905</name>
</gene>
<dbReference type="Gene3D" id="3.40.50.1970">
    <property type="match status" value="1"/>
</dbReference>
<feature type="binding site" evidence="4">
    <location>
        <begin position="90"/>
        <end position="94"/>
    </location>
    <ligand>
        <name>NAD(+)</name>
        <dbReference type="ChEBI" id="CHEBI:57540"/>
    </ligand>
</feature>
<comment type="caution">
    <text evidence="6">The sequence shown here is derived from an EMBL/GenBank/DDBJ whole genome shotgun (WGS) entry which is preliminary data.</text>
</comment>
<dbReference type="EMBL" id="LDPH01000021">
    <property type="protein sequence ID" value="KLV24251.1"/>
    <property type="molecule type" value="Genomic_DNA"/>
</dbReference>
<reference evidence="6 7" key="1">
    <citation type="submission" date="2015-05" db="EMBL/GenBank/DDBJ databases">
        <title>Whole genome sequence and identification of bacterial endophytes from Costus igneus.</title>
        <authorList>
            <person name="Lee Y.P."/>
            <person name="Gan H.M."/>
            <person name="Eng W."/>
            <person name="Wheatley M.S."/>
            <person name="Caraballo A."/>
            <person name="Polter S."/>
            <person name="Savka M.A."/>
            <person name="Hudson A.O."/>
        </authorList>
    </citation>
    <scope>NUCLEOTIDE SEQUENCE [LARGE SCALE GENOMIC DNA]</scope>
    <source>
        <strain evidence="6 7">RIT379</strain>
    </source>
</reference>
<organism evidence="6 7">
    <name type="scientific">Niallia circulans</name>
    <name type="common">Bacillus circulans</name>
    <dbReference type="NCBI Taxonomy" id="1397"/>
    <lineage>
        <taxon>Bacteria</taxon>
        <taxon>Bacillati</taxon>
        <taxon>Bacillota</taxon>
        <taxon>Bacilli</taxon>
        <taxon>Bacillales</taxon>
        <taxon>Bacillaceae</taxon>
        <taxon>Niallia</taxon>
    </lineage>
</organism>
<dbReference type="CDD" id="cd08172">
    <property type="entry name" value="GlyDH-like"/>
    <property type="match status" value="1"/>
</dbReference>
<evidence type="ECO:0000313" key="6">
    <source>
        <dbReference type="EMBL" id="KLV24251.1"/>
    </source>
</evidence>
<comment type="cofactor">
    <cofactor evidence="3">
        <name>Zn(2+)</name>
        <dbReference type="ChEBI" id="CHEBI:29105"/>
    </cofactor>
    <text evidence="3">Binds 1 zinc ion per subunit.</text>
</comment>
<dbReference type="GO" id="GO:0046872">
    <property type="term" value="F:metal ion binding"/>
    <property type="evidence" value="ECO:0007669"/>
    <property type="project" value="UniProtKB-KW"/>
</dbReference>
<feature type="binding site" evidence="3">
    <location>
        <position position="254"/>
    </location>
    <ligand>
        <name>glycerol</name>
        <dbReference type="ChEBI" id="CHEBI:17754"/>
    </ligand>
</feature>
<feature type="binding site" evidence="3">
    <location>
        <position position="271"/>
    </location>
    <ligand>
        <name>glycerol</name>
        <dbReference type="ChEBI" id="CHEBI:17754"/>
    </ligand>
</feature>
<evidence type="ECO:0000256" key="1">
    <source>
        <dbReference type="ARBA" id="ARBA00022723"/>
    </source>
</evidence>
<feature type="domain" description="Alcohol dehydrogenase iron-type/glycerol dehydrogenase GldA" evidence="5">
    <location>
        <begin position="11"/>
        <end position="150"/>
    </location>
</feature>
<keyword evidence="7" id="KW-1185">Reference proteome</keyword>
<dbReference type="PANTHER" id="PTHR43616:SF3">
    <property type="entry name" value="HYDROXYCARBOXYLATE DEHYDROGENASE A"/>
    <property type="match status" value="1"/>
</dbReference>
<accession>A0A0J1IE54</accession>